<protein>
    <submittedName>
        <fullName evidence="2">Type IV pilus assembly protein PilN</fullName>
    </submittedName>
</protein>
<dbReference type="AlphaFoldDB" id="A0A1N6Q7N3"/>
<dbReference type="OrthoDB" id="2111898at2"/>
<keyword evidence="1" id="KW-0812">Transmembrane</keyword>
<sequence length="168" mass="19386">MRINLIKEEKKKITFDFFGVALLLSVLIPIMMIGIIQYSLISESKYLQSQINNIESRLEYYLPLEEEFKEYEEVVKELKETPTVPNYNWDGPIEALGYITPLRGVIDNFSLQQGSLNIRGRTIVGEELREFRQSLIESPYFSNVNLNTLEKQEVVSFIITADLVEGGE</sequence>
<dbReference type="InterPro" id="IPR007813">
    <property type="entry name" value="PilN"/>
</dbReference>
<gene>
    <name evidence="2" type="ORF">SAMN05421834_101350</name>
</gene>
<reference evidence="3" key="1">
    <citation type="submission" date="2017-01" db="EMBL/GenBank/DDBJ databases">
        <authorList>
            <person name="Varghese N."/>
            <person name="Submissions S."/>
        </authorList>
    </citation>
    <scope>NUCLEOTIDE SEQUENCE [LARGE SCALE GENOMIC DNA]</scope>
    <source>
        <strain evidence="3">ATCC 700103</strain>
    </source>
</reference>
<keyword evidence="1" id="KW-1133">Transmembrane helix</keyword>
<evidence type="ECO:0000256" key="1">
    <source>
        <dbReference type="SAM" id="Phobius"/>
    </source>
</evidence>
<evidence type="ECO:0000313" key="3">
    <source>
        <dbReference type="Proteomes" id="UP000185669"/>
    </source>
</evidence>
<accession>A0A1N6Q7N3</accession>
<dbReference type="STRING" id="56779.SAMN05421834_101350"/>
<feature type="transmembrane region" description="Helical" evidence="1">
    <location>
        <begin position="20"/>
        <end position="40"/>
    </location>
</feature>
<proteinExistence type="predicted"/>
<keyword evidence="1" id="KW-0472">Membrane</keyword>
<name>A0A1N6Q7N3_9FIRM</name>
<dbReference type="EMBL" id="FTNC01000001">
    <property type="protein sequence ID" value="SIQ12456.1"/>
    <property type="molecule type" value="Genomic_DNA"/>
</dbReference>
<keyword evidence="3" id="KW-1185">Reference proteome</keyword>
<dbReference type="RefSeq" id="WP_076543634.1">
    <property type="nucleotide sequence ID" value="NZ_FTNC01000001.1"/>
</dbReference>
<organism evidence="2 3">
    <name type="scientific">Halanaerobium kushneri</name>
    <dbReference type="NCBI Taxonomy" id="56779"/>
    <lineage>
        <taxon>Bacteria</taxon>
        <taxon>Bacillati</taxon>
        <taxon>Bacillota</taxon>
        <taxon>Clostridia</taxon>
        <taxon>Halanaerobiales</taxon>
        <taxon>Halanaerobiaceae</taxon>
        <taxon>Halanaerobium</taxon>
    </lineage>
</organism>
<dbReference type="Proteomes" id="UP000185669">
    <property type="component" value="Unassembled WGS sequence"/>
</dbReference>
<evidence type="ECO:0000313" key="2">
    <source>
        <dbReference type="EMBL" id="SIQ12456.1"/>
    </source>
</evidence>
<dbReference type="Pfam" id="PF05137">
    <property type="entry name" value="PilN"/>
    <property type="match status" value="1"/>
</dbReference>